<organism evidence="2 3">
    <name type="scientific">Pseudolycoriella hygida</name>
    <dbReference type="NCBI Taxonomy" id="35572"/>
    <lineage>
        <taxon>Eukaryota</taxon>
        <taxon>Metazoa</taxon>
        <taxon>Ecdysozoa</taxon>
        <taxon>Arthropoda</taxon>
        <taxon>Hexapoda</taxon>
        <taxon>Insecta</taxon>
        <taxon>Pterygota</taxon>
        <taxon>Neoptera</taxon>
        <taxon>Endopterygota</taxon>
        <taxon>Diptera</taxon>
        <taxon>Nematocera</taxon>
        <taxon>Sciaroidea</taxon>
        <taxon>Sciaridae</taxon>
        <taxon>Pseudolycoriella</taxon>
    </lineage>
</organism>
<accession>A0A9Q0S9Z3</accession>
<sequence>MKSAVLNINVDKENDFLESESESNPKTLENRRAQNAITQECTGTRAQNHTTINTRKGSQP</sequence>
<keyword evidence="3" id="KW-1185">Reference proteome</keyword>
<evidence type="ECO:0000313" key="2">
    <source>
        <dbReference type="EMBL" id="KAJ6649055.1"/>
    </source>
</evidence>
<reference evidence="2" key="1">
    <citation type="submission" date="2022-07" db="EMBL/GenBank/DDBJ databases">
        <authorList>
            <person name="Trinca V."/>
            <person name="Uliana J.V.C."/>
            <person name="Torres T.T."/>
            <person name="Ward R.J."/>
            <person name="Monesi N."/>
        </authorList>
    </citation>
    <scope>NUCLEOTIDE SEQUENCE</scope>
    <source>
        <strain evidence="2">HSMRA1968</strain>
        <tissue evidence="2">Whole embryos</tissue>
    </source>
</reference>
<gene>
    <name evidence="2" type="ORF">Bhyg_04288</name>
</gene>
<comment type="caution">
    <text evidence="2">The sequence shown here is derived from an EMBL/GenBank/DDBJ whole genome shotgun (WGS) entry which is preliminary data.</text>
</comment>
<protein>
    <submittedName>
        <fullName evidence="2">Uncharacterized protein</fullName>
    </submittedName>
</protein>
<evidence type="ECO:0000256" key="1">
    <source>
        <dbReference type="SAM" id="MobiDB-lite"/>
    </source>
</evidence>
<dbReference type="EMBL" id="WJQU01000001">
    <property type="protein sequence ID" value="KAJ6649055.1"/>
    <property type="molecule type" value="Genomic_DNA"/>
</dbReference>
<dbReference type="Proteomes" id="UP001151699">
    <property type="component" value="Chromosome A"/>
</dbReference>
<proteinExistence type="predicted"/>
<evidence type="ECO:0000313" key="3">
    <source>
        <dbReference type="Proteomes" id="UP001151699"/>
    </source>
</evidence>
<dbReference type="AlphaFoldDB" id="A0A9Q0S9Z3"/>
<feature type="region of interest" description="Disordered" evidence="1">
    <location>
        <begin position="36"/>
        <end position="60"/>
    </location>
</feature>
<name>A0A9Q0S9Z3_9DIPT</name>